<dbReference type="PIRSF" id="PIRSF028846">
    <property type="entry name" value="UCP028846"/>
    <property type="match status" value="1"/>
</dbReference>
<name>A0A8J8BB49_9ACTN</name>
<accession>A0A8J8BB49</accession>
<protein>
    <submittedName>
        <fullName evidence="1">Glycoside hydrolase family 125 protein</fullName>
    </submittedName>
</protein>
<dbReference type="InterPro" id="IPR008928">
    <property type="entry name" value="6-hairpin_glycosidase_sf"/>
</dbReference>
<dbReference type="PANTHER" id="PTHR31047:SF0">
    <property type="entry name" value="MEIOTICALLY UP-REGULATED GENE 157 PROTEIN"/>
    <property type="match status" value="1"/>
</dbReference>
<gene>
    <name evidence="1" type="ORF">KGA66_06765</name>
</gene>
<dbReference type="GO" id="GO:0005975">
    <property type="term" value="P:carbohydrate metabolic process"/>
    <property type="evidence" value="ECO:0007669"/>
    <property type="project" value="InterPro"/>
</dbReference>
<dbReference type="PANTHER" id="PTHR31047">
    <property type="entry name" value="MEIOTICALLY UP-REGULATED GENE 157 PROTEIN"/>
    <property type="match status" value="1"/>
</dbReference>
<keyword evidence="2" id="KW-1185">Reference proteome</keyword>
<sequence length="458" mass="50794">MADANNDDLAAVGRRVNAVVRSEQATLIVARFFAELQGRAARHLADGTVFLVTGDIPAMWLRDSAAQLMPLLRVGGGPQAEQFAVAVLRRQLEYIRLDPYANAFNPRPNGAGHHRDLTEPSCPRHRAWVWERKYEVDSLCYPLLVAYRIWRRYGRADIFDPRFWGAVERILHTWETEQDHERLSAYRFRRPRVPVPGARSGALPSVFAGLLPGVLGGPLARGGRGPEVAVTGMTWSGFRPSDDPVRYGYNVPGNLFASAVLGRLAEIAVAVRPPRAAELLTRIRRLRGAIDTGVARYALVDDPRTGQRWAYEVDGRGGALEMDDANLPSLLALPLLGCCRPDDPVYTATREFVLSERNPYYFRGPAARGVGSPHTPRRHVWPLAIAAAALTSTDPADRRAAIDTLLNTHAGTTRIHESFHADRPATWTRAWFSWAEAMFCELVLDHCGYRHSDAPSSG</sequence>
<keyword evidence="1" id="KW-0378">Hydrolase</keyword>
<dbReference type="Pfam" id="PF06824">
    <property type="entry name" value="Glyco_hydro_125"/>
    <property type="match status" value="2"/>
</dbReference>
<evidence type="ECO:0000313" key="1">
    <source>
        <dbReference type="EMBL" id="MBS2962738.1"/>
    </source>
</evidence>
<proteinExistence type="predicted"/>
<dbReference type="SUPFAM" id="SSF48208">
    <property type="entry name" value="Six-hairpin glycosidases"/>
    <property type="match status" value="1"/>
</dbReference>
<evidence type="ECO:0000313" key="2">
    <source>
        <dbReference type="Proteomes" id="UP000677913"/>
    </source>
</evidence>
<reference evidence="1" key="1">
    <citation type="submission" date="2021-04" db="EMBL/GenBank/DDBJ databases">
        <title>Genome based classification of Actinospica acidithermotolerans sp. nov., an actinobacterium isolated from an Indonesian hot spring.</title>
        <authorList>
            <person name="Kusuma A.B."/>
            <person name="Putra K.E."/>
            <person name="Nafisah S."/>
            <person name="Loh J."/>
            <person name="Nouioui I."/>
            <person name="Goodfellow M."/>
        </authorList>
    </citation>
    <scope>NUCLEOTIDE SEQUENCE</scope>
    <source>
        <strain evidence="1">DSM 45618</strain>
    </source>
</reference>
<dbReference type="GO" id="GO:0016787">
    <property type="term" value="F:hydrolase activity"/>
    <property type="evidence" value="ECO:0007669"/>
    <property type="project" value="UniProtKB-KW"/>
</dbReference>
<comment type="caution">
    <text evidence="1">The sequence shown here is derived from an EMBL/GenBank/DDBJ whole genome shotgun (WGS) entry which is preliminary data.</text>
</comment>
<dbReference type="InterPro" id="IPR012341">
    <property type="entry name" value="6hp_glycosidase-like_sf"/>
</dbReference>
<dbReference type="EMBL" id="JAGSXH010000015">
    <property type="protein sequence ID" value="MBS2962738.1"/>
    <property type="molecule type" value="Genomic_DNA"/>
</dbReference>
<dbReference type="SMART" id="SM01149">
    <property type="entry name" value="DUF1237"/>
    <property type="match status" value="1"/>
</dbReference>
<dbReference type="InterPro" id="IPR008313">
    <property type="entry name" value="GH125"/>
</dbReference>
<dbReference type="AlphaFoldDB" id="A0A8J8BB49"/>
<dbReference type="RefSeq" id="WP_211465737.1">
    <property type="nucleotide sequence ID" value="NZ_JAGSXH010000015.1"/>
</dbReference>
<dbReference type="Proteomes" id="UP000677913">
    <property type="component" value="Unassembled WGS sequence"/>
</dbReference>
<organism evidence="1 2">
    <name type="scientific">Actinocrinis puniceicyclus</name>
    <dbReference type="NCBI Taxonomy" id="977794"/>
    <lineage>
        <taxon>Bacteria</taxon>
        <taxon>Bacillati</taxon>
        <taxon>Actinomycetota</taxon>
        <taxon>Actinomycetes</taxon>
        <taxon>Catenulisporales</taxon>
        <taxon>Actinospicaceae</taxon>
        <taxon>Actinocrinis</taxon>
    </lineage>
</organism>
<dbReference type="Gene3D" id="1.50.10.10">
    <property type="match status" value="1"/>
</dbReference>